<evidence type="ECO:0000256" key="12">
    <source>
        <dbReference type="ARBA" id="ARBA00034864"/>
    </source>
</evidence>
<feature type="region of interest" description="Disordered" evidence="14">
    <location>
        <begin position="356"/>
        <end position="389"/>
    </location>
</feature>
<keyword evidence="7" id="KW-0832">Ubl conjugation</keyword>
<feature type="region of interest" description="Disordered" evidence="14">
    <location>
        <begin position="194"/>
        <end position="217"/>
    </location>
</feature>
<evidence type="ECO:0000256" key="2">
    <source>
        <dbReference type="ARBA" id="ARBA00004529"/>
    </source>
</evidence>
<name>A0AAJ0DRN4_9PEZI</name>
<evidence type="ECO:0000256" key="6">
    <source>
        <dbReference type="ARBA" id="ARBA00022553"/>
    </source>
</evidence>
<keyword evidence="6" id="KW-0597">Phosphoprotein</keyword>
<keyword evidence="5" id="KW-1017">Isopeptide bond</keyword>
<evidence type="ECO:0000256" key="7">
    <source>
        <dbReference type="ARBA" id="ARBA00022843"/>
    </source>
</evidence>
<dbReference type="AlphaFoldDB" id="A0AAJ0DRN4"/>
<evidence type="ECO:0000313" key="15">
    <source>
        <dbReference type="EMBL" id="KAK3055632.1"/>
    </source>
</evidence>
<feature type="region of interest" description="Disordered" evidence="14">
    <location>
        <begin position="82"/>
        <end position="105"/>
    </location>
</feature>
<organism evidence="15 16">
    <name type="scientific">Extremus antarcticus</name>
    <dbReference type="NCBI Taxonomy" id="702011"/>
    <lineage>
        <taxon>Eukaryota</taxon>
        <taxon>Fungi</taxon>
        <taxon>Dikarya</taxon>
        <taxon>Ascomycota</taxon>
        <taxon>Pezizomycotina</taxon>
        <taxon>Dothideomycetes</taxon>
        <taxon>Dothideomycetidae</taxon>
        <taxon>Mycosphaerellales</taxon>
        <taxon>Extremaceae</taxon>
        <taxon>Extremus</taxon>
    </lineage>
</organism>
<gene>
    <name evidence="15" type="ORF">LTR09_003553</name>
</gene>
<evidence type="ECO:0000256" key="13">
    <source>
        <dbReference type="ARBA" id="ARBA00093507"/>
    </source>
</evidence>
<evidence type="ECO:0000256" key="4">
    <source>
        <dbReference type="ARBA" id="ARBA00022490"/>
    </source>
</evidence>
<accession>A0AAJ0DRN4</accession>
<evidence type="ECO:0000313" key="16">
    <source>
        <dbReference type="Proteomes" id="UP001271007"/>
    </source>
</evidence>
<dbReference type="Pfam" id="PF05502">
    <property type="entry name" value="Dynactin_p62"/>
    <property type="match status" value="1"/>
</dbReference>
<comment type="subunit">
    <text evidence="13">Subunit of dynactin, a multiprotein complex part of a tripartite complex with dynein and a adapter, such as BICDL1, BICD2 or HOOK3. The dynactin complex is built around ACTR1A/ACTB filament and consists of an actin-related filament composed of a shoulder domain, a pointed end and a barbed end. Its length is defined by its flexible shoulder domain. The soulder is composed of 2 DCTN1 subunits, 4 DCTN2 and 2 DCTN3. The 4 DCNT2 (via N-terminus) bind the ACTR1A filament and act as molecular rulers to determine the length. The pointed end is important for binding dynein-dynactin cargo adapters. Consists of 4 subunits: ACTR10, DCNT4, DCTN5 and DCTN6. The barbed end is composed of a CAPZA1:CAPZB heterodimers, which binds ACTR1A/ACTB filament and dynactin and stabilizes dynactin. Interacts with ATP7B, but not ATP7A, in a copper-dependent manner. Interacts with ANK2; this interaction is required for localization at costameres. Interacts with N4BP2L1.</text>
</comment>
<evidence type="ECO:0000256" key="11">
    <source>
        <dbReference type="ARBA" id="ARBA00034776"/>
    </source>
</evidence>
<reference evidence="15" key="1">
    <citation type="submission" date="2023-04" db="EMBL/GenBank/DDBJ databases">
        <title>Black Yeasts Isolated from many extreme environments.</title>
        <authorList>
            <person name="Coleine C."/>
            <person name="Stajich J.E."/>
            <person name="Selbmann L."/>
        </authorList>
    </citation>
    <scope>NUCLEOTIDE SEQUENCE</scope>
    <source>
        <strain evidence="15">CCFEE 5312</strain>
    </source>
</reference>
<feature type="compositionally biased region" description="Low complexity" evidence="14">
    <location>
        <begin position="88"/>
        <end position="99"/>
    </location>
</feature>
<comment type="caution">
    <text evidence="15">The sequence shown here is derived from an EMBL/GenBank/DDBJ whole genome shotgun (WGS) entry which is preliminary data.</text>
</comment>
<evidence type="ECO:0000256" key="8">
    <source>
        <dbReference type="ARBA" id="ARBA00022990"/>
    </source>
</evidence>
<comment type="subcellular location">
    <subcellularLocation>
        <location evidence="1">Cytoplasm</location>
        <location evidence="1">Cytoskeleton</location>
        <location evidence="1">Microtubule organizing center</location>
        <location evidence="1">Centrosome</location>
    </subcellularLocation>
    <subcellularLocation>
        <location evidence="2">Cytoplasm</location>
        <location evidence="2">Cytoskeleton</location>
        <location evidence="2">Stress fiber</location>
    </subcellularLocation>
    <subcellularLocation>
        <location evidence="3">Cytoplasm</location>
        <location evidence="3">Myofibril</location>
    </subcellularLocation>
</comment>
<feature type="region of interest" description="Disordered" evidence="14">
    <location>
        <begin position="119"/>
        <end position="139"/>
    </location>
</feature>
<dbReference type="PANTHER" id="PTHR13034">
    <property type="entry name" value="DYNACTIN P62 SUBUNIT"/>
    <property type="match status" value="1"/>
</dbReference>
<evidence type="ECO:0000256" key="10">
    <source>
        <dbReference type="ARBA" id="ARBA00023212"/>
    </source>
</evidence>
<keyword evidence="16" id="KW-1185">Reference proteome</keyword>
<dbReference type="PANTHER" id="PTHR13034:SF2">
    <property type="entry name" value="DYNACTIN SUBUNIT 4"/>
    <property type="match status" value="1"/>
</dbReference>
<evidence type="ECO:0000256" key="5">
    <source>
        <dbReference type="ARBA" id="ARBA00022499"/>
    </source>
</evidence>
<dbReference type="EMBL" id="JAWDJX010000008">
    <property type="protein sequence ID" value="KAK3055632.1"/>
    <property type="molecule type" value="Genomic_DNA"/>
</dbReference>
<dbReference type="InterPro" id="IPR008603">
    <property type="entry name" value="DCTN4"/>
</dbReference>
<keyword evidence="8" id="KW-0007">Acetylation</keyword>
<feature type="compositionally biased region" description="Polar residues" evidence="14">
    <location>
        <begin position="122"/>
        <end position="139"/>
    </location>
</feature>
<evidence type="ECO:0000256" key="3">
    <source>
        <dbReference type="ARBA" id="ARBA00004657"/>
    </source>
</evidence>
<sequence length="486" mass="53421">MSVTSSAVKGDGNRCSRSCYNCPSCTSPLQITHVSHRDEGLLKPNDAAGDDETYVLQCQFCDWSSLEIDVRFSKPTKITEQLAKQQKTRTSSTHSTTASNQKPLDHDEKFTNLVSFYKDQLNDSGDPQNPYSNSPHNSPANLARIMSLYGGLSYNALKKTREKPQPMREALGTPEGFVSFHADRSDSELIRRSQASGWDGTITSEQQDSAPSNYDSRFNGELWPSATQLRTKRAKRCKTCRHIIARPEPNVGNMRYKIRLLAMNYIPRLMLKSLHSATPLANPAFLLKPGMPQADDLQPHKAQQYILTVKNALFETVKISLATPATTPGKVASRVTILCPSFTVGPAGEVWDEALSASNEPNSDGDRKAAMASLTGSSESSERQPEAGKIWEKTRNSTSIIVEIVPGALQPPPSIVPKTEQQLTDEELGEDDDVLEVPVYVRAEWEAEIKPGETVQAKKDANAMPGEKVSKEIGYWVVLAAGRIAG</sequence>
<protein>
    <recommendedName>
        <fullName evidence="12">Dynactin subunit 4</fullName>
    </recommendedName>
</protein>
<proteinExistence type="inferred from homology"/>
<keyword evidence="4" id="KW-0963">Cytoplasm</keyword>
<evidence type="ECO:0000256" key="9">
    <source>
        <dbReference type="ARBA" id="ARBA00023054"/>
    </source>
</evidence>
<keyword evidence="10" id="KW-0206">Cytoskeleton</keyword>
<dbReference type="Proteomes" id="UP001271007">
    <property type="component" value="Unassembled WGS sequence"/>
</dbReference>
<dbReference type="GO" id="GO:0001725">
    <property type="term" value="C:stress fiber"/>
    <property type="evidence" value="ECO:0007669"/>
    <property type="project" value="UniProtKB-SubCell"/>
</dbReference>
<dbReference type="GO" id="GO:0005869">
    <property type="term" value="C:dynactin complex"/>
    <property type="evidence" value="ECO:0007669"/>
    <property type="project" value="InterPro"/>
</dbReference>
<keyword evidence="9" id="KW-0175">Coiled coil</keyword>
<comment type="similarity">
    <text evidence="11">Belongs to the dynactin subunit 4 family.</text>
</comment>
<feature type="compositionally biased region" description="Polar residues" evidence="14">
    <location>
        <begin position="194"/>
        <end position="216"/>
    </location>
</feature>
<feature type="compositionally biased region" description="Basic and acidic residues" evidence="14">
    <location>
        <begin position="380"/>
        <end position="389"/>
    </location>
</feature>
<evidence type="ECO:0000256" key="1">
    <source>
        <dbReference type="ARBA" id="ARBA00004300"/>
    </source>
</evidence>
<evidence type="ECO:0000256" key="14">
    <source>
        <dbReference type="SAM" id="MobiDB-lite"/>
    </source>
</evidence>